<reference evidence="5" key="2">
    <citation type="submission" date="2019-11" db="EMBL/GenBank/DDBJ databases">
        <title>Improved Assembly of Tolypothrix boutellei genome.</title>
        <authorList>
            <person name="Sarangi A.N."/>
            <person name="Mukherjee M."/>
            <person name="Ghosh S."/>
            <person name="Singh D."/>
            <person name="Das A."/>
            <person name="Kant S."/>
            <person name="Prusty A."/>
            <person name="Tripathy S."/>
        </authorList>
    </citation>
    <scope>NUCLEOTIDE SEQUENCE</scope>
    <source>
        <strain evidence="5">VB521301</strain>
    </source>
</reference>
<organism evidence="6">
    <name type="scientific">Tolypothrix bouteillei VB521301</name>
    <dbReference type="NCBI Taxonomy" id="1479485"/>
    <lineage>
        <taxon>Bacteria</taxon>
        <taxon>Bacillati</taxon>
        <taxon>Cyanobacteriota</taxon>
        <taxon>Cyanophyceae</taxon>
        <taxon>Nostocales</taxon>
        <taxon>Tolypothrichaceae</taxon>
        <taxon>Tolypothrix</taxon>
    </lineage>
</organism>
<dbReference type="SUPFAM" id="SSF46689">
    <property type="entry name" value="Homeodomain-like"/>
    <property type="match status" value="2"/>
</dbReference>
<dbReference type="PROSITE" id="PS01124">
    <property type="entry name" value="HTH_ARAC_FAMILY_2"/>
    <property type="match status" value="1"/>
</dbReference>
<name>A0A0C1R5G7_9CYAN</name>
<dbReference type="PANTHER" id="PTHR46796">
    <property type="entry name" value="HTH-TYPE TRANSCRIPTIONAL ACTIVATOR RHAS-RELATED"/>
    <property type="match status" value="1"/>
</dbReference>
<protein>
    <submittedName>
        <fullName evidence="6">AraC family transcriptional regulator</fullName>
    </submittedName>
    <submittedName>
        <fullName evidence="5">Helix-turn-helix transcriptional regulator</fullName>
    </submittedName>
</protein>
<dbReference type="Proteomes" id="UP000029738">
    <property type="component" value="Unassembled WGS sequence"/>
</dbReference>
<dbReference type="PANTHER" id="PTHR46796:SF6">
    <property type="entry name" value="ARAC SUBFAMILY"/>
    <property type="match status" value="1"/>
</dbReference>
<accession>A0A0C1R5G7</accession>
<dbReference type="EMBL" id="JHEG04000001">
    <property type="protein sequence ID" value="KAF3888276.1"/>
    <property type="molecule type" value="Genomic_DNA"/>
</dbReference>
<evidence type="ECO:0000256" key="1">
    <source>
        <dbReference type="ARBA" id="ARBA00023015"/>
    </source>
</evidence>
<dbReference type="SMART" id="SM00342">
    <property type="entry name" value="HTH_ARAC"/>
    <property type="match status" value="1"/>
</dbReference>
<dbReference type="RefSeq" id="WP_050045207.1">
    <property type="nucleotide sequence ID" value="NZ_JHEG04000001.1"/>
</dbReference>
<dbReference type="GO" id="GO:0043565">
    <property type="term" value="F:sequence-specific DNA binding"/>
    <property type="evidence" value="ECO:0007669"/>
    <property type="project" value="InterPro"/>
</dbReference>
<keyword evidence="1" id="KW-0805">Transcription regulation</keyword>
<sequence>MSAQQVAVIDYRKVNAANSLLPKPSILSSCGWSQLHLEVYQQPKFEIAEHQHTMHVIAHSPVSSCFPASSKGERWLDGKLYRETRHQGDIAILPAGIPHSCNWDGSVEFAILAVEPALLQQVGQDIVNSDRIELIPQFMDRSDALLQGIFSTLRDEVEVGKIGGDLLVDSLKTTLALHLLRNYCTTQPKVSGYSNGLSQLTLQQVTEYIHEHLDRNLKLVELSAIAQISPYHFLRLFKQRMGITPHQYILQSRIEKAKHLLQHSDLSIANIAVQTGFSDQSHLTKCFKRTVGITPKKSMKDRNRAKTY</sequence>
<dbReference type="InterPro" id="IPR050204">
    <property type="entry name" value="AraC_XylS_family_regulators"/>
</dbReference>
<keyword evidence="2" id="KW-0238">DNA-binding</keyword>
<feature type="domain" description="HTH araC/xylS-type" evidence="4">
    <location>
        <begin position="203"/>
        <end position="301"/>
    </location>
</feature>
<dbReference type="Gene3D" id="1.10.10.60">
    <property type="entry name" value="Homeodomain-like"/>
    <property type="match status" value="2"/>
</dbReference>
<dbReference type="GO" id="GO:0003700">
    <property type="term" value="F:DNA-binding transcription factor activity"/>
    <property type="evidence" value="ECO:0007669"/>
    <property type="project" value="InterPro"/>
</dbReference>
<dbReference type="OrthoDB" id="516605at2"/>
<reference evidence="6" key="1">
    <citation type="journal article" date="2015" name="Genome Announc.">
        <title>Draft Genome Sequence of Tolypothrix boutellei Strain VB521301.</title>
        <authorList>
            <person name="Chandrababunaidu M.M."/>
            <person name="Singh D."/>
            <person name="Sen D."/>
            <person name="Bhan S."/>
            <person name="Das S."/>
            <person name="Gupta A."/>
            <person name="Adhikary S.P."/>
            <person name="Tripathy S."/>
        </authorList>
    </citation>
    <scope>NUCLEOTIDE SEQUENCE</scope>
    <source>
        <strain evidence="6">VB521301</strain>
    </source>
</reference>
<evidence type="ECO:0000313" key="6">
    <source>
        <dbReference type="EMBL" id="KIE12819.1"/>
    </source>
</evidence>
<dbReference type="EMBL" id="JHEG02000019">
    <property type="protein sequence ID" value="KIE12819.1"/>
    <property type="molecule type" value="Genomic_DNA"/>
</dbReference>
<dbReference type="AlphaFoldDB" id="A0A0C1R5G7"/>
<dbReference type="STRING" id="1479485.DA73_0204850"/>
<dbReference type="InterPro" id="IPR018060">
    <property type="entry name" value="HTH_AraC"/>
</dbReference>
<evidence type="ECO:0000259" key="4">
    <source>
        <dbReference type="PROSITE" id="PS01124"/>
    </source>
</evidence>
<evidence type="ECO:0000313" key="5">
    <source>
        <dbReference type="EMBL" id="KAF3888276.1"/>
    </source>
</evidence>
<dbReference type="Pfam" id="PF12833">
    <property type="entry name" value="HTH_18"/>
    <property type="match status" value="1"/>
</dbReference>
<keyword evidence="7" id="KW-1185">Reference proteome</keyword>
<dbReference type="PROSITE" id="PS00041">
    <property type="entry name" value="HTH_ARAC_FAMILY_1"/>
    <property type="match status" value="1"/>
</dbReference>
<dbReference type="InterPro" id="IPR009057">
    <property type="entry name" value="Homeodomain-like_sf"/>
</dbReference>
<gene>
    <name evidence="6" type="ORF">DA73_0204850</name>
    <name evidence="5" type="ORF">DA73_0400024375</name>
</gene>
<proteinExistence type="predicted"/>
<dbReference type="InterPro" id="IPR018062">
    <property type="entry name" value="HTH_AraC-typ_CS"/>
</dbReference>
<evidence type="ECO:0000256" key="2">
    <source>
        <dbReference type="ARBA" id="ARBA00023125"/>
    </source>
</evidence>
<evidence type="ECO:0000313" key="7">
    <source>
        <dbReference type="Proteomes" id="UP000029738"/>
    </source>
</evidence>
<evidence type="ECO:0000256" key="3">
    <source>
        <dbReference type="ARBA" id="ARBA00023163"/>
    </source>
</evidence>
<comment type="caution">
    <text evidence="6">The sequence shown here is derived from an EMBL/GenBank/DDBJ whole genome shotgun (WGS) entry which is preliminary data.</text>
</comment>
<keyword evidence="3" id="KW-0804">Transcription</keyword>